<dbReference type="Gene3D" id="3.30.70.100">
    <property type="match status" value="1"/>
</dbReference>
<protein>
    <submittedName>
        <fullName evidence="1">L-rhamnose mutarotase</fullName>
    </submittedName>
</protein>
<dbReference type="RefSeq" id="WP_112782948.1">
    <property type="nucleotide sequence ID" value="NZ_CP030041.1"/>
</dbReference>
<dbReference type="Pfam" id="PF05336">
    <property type="entry name" value="rhaM"/>
    <property type="match status" value="1"/>
</dbReference>
<organism evidence="1 2">
    <name type="scientific">Echinicola strongylocentroti</name>
    <dbReference type="NCBI Taxonomy" id="1795355"/>
    <lineage>
        <taxon>Bacteria</taxon>
        <taxon>Pseudomonadati</taxon>
        <taxon>Bacteroidota</taxon>
        <taxon>Cytophagia</taxon>
        <taxon>Cytophagales</taxon>
        <taxon>Cyclobacteriaceae</taxon>
        <taxon>Echinicola</taxon>
    </lineage>
</organism>
<dbReference type="Proteomes" id="UP000248688">
    <property type="component" value="Chromosome"/>
</dbReference>
<dbReference type="GO" id="GO:0016857">
    <property type="term" value="F:racemase and epimerase activity, acting on carbohydrates and derivatives"/>
    <property type="evidence" value="ECO:0007669"/>
    <property type="project" value="InterPro"/>
</dbReference>
<dbReference type="EMBL" id="CP030041">
    <property type="protein sequence ID" value="AWW29548.1"/>
    <property type="molecule type" value="Genomic_DNA"/>
</dbReference>
<dbReference type="InterPro" id="IPR052996">
    <property type="entry name" value="Carb_Metab_Mutarotase"/>
</dbReference>
<dbReference type="PANTHER" id="PTHR43239:SF1">
    <property type="entry name" value="UPF0734 PROTEIN DDB_G0273871_DDB_G0273177"/>
    <property type="match status" value="1"/>
</dbReference>
<dbReference type="OrthoDB" id="1430580at2"/>
<dbReference type="PANTHER" id="PTHR43239">
    <property type="entry name" value="UPF0734 PROTEIN DDB_G0273871/DDB_G0273177"/>
    <property type="match status" value="1"/>
</dbReference>
<gene>
    <name evidence="1" type="ORF">DN752_05055</name>
</gene>
<dbReference type="InterPro" id="IPR008000">
    <property type="entry name" value="Rham/fucose_mutarotase"/>
</dbReference>
<reference evidence="1 2" key="1">
    <citation type="submission" date="2018-06" db="EMBL/GenBank/DDBJ databases">
        <title>Echinicola strongylocentroti sp. nov., isolated from a sea urchin Strongylocentrotus intermedius.</title>
        <authorList>
            <person name="Bae S.S."/>
        </authorList>
    </citation>
    <scope>NUCLEOTIDE SEQUENCE [LARGE SCALE GENOMIC DNA]</scope>
    <source>
        <strain evidence="1 2">MEBiC08714</strain>
    </source>
</reference>
<name>A0A2Z4IGD8_9BACT</name>
<dbReference type="SUPFAM" id="SSF54909">
    <property type="entry name" value="Dimeric alpha+beta barrel"/>
    <property type="match status" value="1"/>
</dbReference>
<evidence type="ECO:0000313" key="2">
    <source>
        <dbReference type="Proteomes" id="UP000248688"/>
    </source>
</evidence>
<proteinExistence type="predicted"/>
<dbReference type="AlphaFoldDB" id="A0A2Z4IGD8"/>
<dbReference type="InterPro" id="IPR011008">
    <property type="entry name" value="Dimeric_a/b-barrel"/>
</dbReference>
<keyword evidence="2" id="KW-1185">Reference proteome</keyword>
<sequence>MKYKRYCKQLRLKDDPALIARYKEVHGMGKAWPEITAGMKEVGILDMEIYIYDATLFMIMDTVADFDHDKAMERLSKLPRQEEWESYVAEFQQSDKSATADQKWQLMERIYEMDQNASYEAASGQLKSSHSK</sequence>
<dbReference type="KEGG" id="est:DN752_05055"/>
<accession>A0A2Z4IGD8</accession>
<evidence type="ECO:0000313" key="1">
    <source>
        <dbReference type="EMBL" id="AWW29548.1"/>
    </source>
</evidence>